<dbReference type="InterPro" id="IPR036962">
    <property type="entry name" value="Glyco_hydro_3_N_sf"/>
</dbReference>
<keyword evidence="4" id="KW-0175">Coiled coil</keyword>
<dbReference type="PANTHER" id="PTHR42721:SF3">
    <property type="entry name" value="BETA-D-XYLOSIDASE 5-RELATED"/>
    <property type="match status" value="1"/>
</dbReference>
<name>A0ABX2IA29_BLAHA</name>
<dbReference type="InterPro" id="IPR001764">
    <property type="entry name" value="Glyco_hydro_3_N"/>
</dbReference>
<dbReference type="Gene3D" id="3.20.20.300">
    <property type="entry name" value="Glycoside hydrolase, family 3, N-terminal domain"/>
    <property type="match status" value="1"/>
</dbReference>
<dbReference type="EMBL" id="JAAITA010000025">
    <property type="protein sequence ID" value="NSJ87180.1"/>
    <property type="molecule type" value="Genomic_DNA"/>
</dbReference>
<gene>
    <name evidence="6" type="ORF">G5A70_13580</name>
</gene>
<evidence type="ECO:0000256" key="1">
    <source>
        <dbReference type="ARBA" id="ARBA00005336"/>
    </source>
</evidence>
<dbReference type="Gene3D" id="3.40.50.1700">
    <property type="entry name" value="Glycoside hydrolase family 3 C-terminal domain"/>
    <property type="match status" value="1"/>
</dbReference>
<keyword evidence="7" id="KW-1185">Reference proteome</keyword>
<keyword evidence="3 6" id="KW-0378">Hydrolase</keyword>
<evidence type="ECO:0000256" key="3">
    <source>
        <dbReference type="ARBA" id="ARBA00022801"/>
    </source>
</evidence>
<comment type="caution">
    <text evidence="6">The sequence shown here is derived from an EMBL/GenBank/DDBJ whole genome shotgun (WGS) entry which is preliminary data.</text>
</comment>
<dbReference type="InterPro" id="IPR017853">
    <property type="entry name" value="GH"/>
</dbReference>
<dbReference type="GO" id="GO:0016787">
    <property type="term" value="F:hydrolase activity"/>
    <property type="evidence" value="ECO:0007669"/>
    <property type="project" value="UniProtKB-KW"/>
</dbReference>
<comment type="similarity">
    <text evidence="1">Belongs to the glycosyl hydrolase 3 family.</text>
</comment>
<sequence length="707" mass="78580">MKNHRKERAQAREKAKKLVAQMTLMEKAAQLRYDAAPVERLGVPTYNYWNEALHGVARAGVATMFPQAIGMAAAFDEEAMERVGDIIATEGRAKYNEYSKHDDRDIYKGLTFWSPNVNIFRDPRWGRGHETYGEDPYLTSRLGVRFVEGLQGDGPVMKAAACAKHYAVHSGPEAIRHEFNAECSMKDMWETYLPAFEALVTEADVEAVMGAYNRTNGEPCCGHQYLMEEVLRGKWKFDGHFTSDCWAIKDFHEFHKVTKNARESAALALKRGCDVNCGNTYLHLLGAVEEGLITEEEITTSAERLMTTRYLLGLFEGSEYDKIPYEVVECKEHIEAALDMARKGSVLLKNDGVLPLDKTKLQTIGVIGPNANSRAALIGNYHGTSSRYITVLEGIQDEVGDDVRVLYSEGCQLAKDRAENLAWTQDRISEAVITAEHSDVVILCVGLDETLEGEEGDTGNSDASGDKKDLHLPKVQEELIERVTAVGKPTILVLMAGSAIDLNYAEENCSGILLAWYPGARGGKAVADLLFGKVSPSGKLPVTFYKDLEGMPEFTDYSMKNRTYRYMEGEALYPFGYGLTYGAVRVKEVQVLNAVTGESDIEVQVAVENRGGTDTEDVVQIYIKDMESPLAVRNYNLCAFHRVFLKAGESQTLTLTVPNRAMEVVDEQGNRHIDSKNFKLFVGVSQPDKRSEELTGEKTVEVTVTLE</sequence>
<dbReference type="SUPFAM" id="SSF52279">
    <property type="entry name" value="Beta-D-glucan exohydrolase, C-terminal domain"/>
    <property type="match status" value="1"/>
</dbReference>
<dbReference type="Gene3D" id="2.60.40.10">
    <property type="entry name" value="Immunoglobulins"/>
    <property type="match status" value="1"/>
</dbReference>
<proteinExistence type="inferred from homology"/>
<accession>A0ABX2IA29</accession>
<dbReference type="SMART" id="SM01217">
    <property type="entry name" value="Fn3_like"/>
    <property type="match status" value="1"/>
</dbReference>
<dbReference type="Pfam" id="PF14310">
    <property type="entry name" value="Fn3-like"/>
    <property type="match status" value="1"/>
</dbReference>
<evidence type="ECO:0000313" key="6">
    <source>
        <dbReference type="EMBL" id="NSJ87180.1"/>
    </source>
</evidence>
<dbReference type="Proteomes" id="UP000822142">
    <property type="component" value="Unassembled WGS sequence"/>
</dbReference>
<dbReference type="PANTHER" id="PTHR42721">
    <property type="entry name" value="SUGAR HYDROLASE-RELATED"/>
    <property type="match status" value="1"/>
</dbReference>
<dbReference type="InterPro" id="IPR013783">
    <property type="entry name" value="Ig-like_fold"/>
</dbReference>
<evidence type="ECO:0000256" key="4">
    <source>
        <dbReference type="SAM" id="Coils"/>
    </source>
</evidence>
<keyword evidence="2" id="KW-0732">Signal</keyword>
<dbReference type="RefSeq" id="WP_173750069.1">
    <property type="nucleotide sequence ID" value="NZ_JAAITA010000025.1"/>
</dbReference>
<dbReference type="PRINTS" id="PR00133">
    <property type="entry name" value="GLHYDRLASE3"/>
</dbReference>
<evidence type="ECO:0000256" key="2">
    <source>
        <dbReference type="ARBA" id="ARBA00022729"/>
    </source>
</evidence>
<organism evidence="6 7">
    <name type="scientific">Blautia hansenii</name>
    <name type="common">Ruminococcus hansenii</name>
    <dbReference type="NCBI Taxonomy" id="1322"/>
    <lineage>
        <taxon>Bacteria</taxon>
        <taxon>Bacillati</taxon>
        <taxon>Bacillota</taxon>
        <taxon>Clostridia</taxon>
        <taxon>Lachnospirales</taxon>
        <taxon>Lachnospiraceae</taxon>
        <taxon>Blautia</taxon>
    </lineage>
</organism>
<dbReference type="InterPro" id="IPR026891">
    <property type="entry name" value="Fn3-like"/>
</dbReference>
<reference evidence="6 7" key="1">
    <citation type="journal article" date="2020" name="Cell Host Microbe">
        <title>Functional and Genomic Variation between Human-Derived Isolates of Lachnospiraceae Reveals Inter- and Intra-Species Diversity.</title>
        <authorList>
            <person name="Sorbara M.T."/>
            <person name="Littmann E.R."/>
            <person name="Fontana E."/>
            <person name="Moody T.U."/>
            <person name="Kohout C.E."/>
            <person name="Gjonbalaj M."/>
            <person name="Eaton V."/>
            <person name="Seok R."/>
            <person name="Leiner I.M."/>
            <person name="Pamer E.G."/>
        </authorList>
    </citation>
    <scope>NUCLEOTIDE SEQUENCE [LARGE SCALE GENOMIC DNA]</scope>
    <source>
        <strain evidence="6 7">MSK.15.26</strain>
    </source>
</reference>
<feature type="domain" description="Fibronectin type III-like" evidence="5">
    <location>
        <begin position="617"/>
        <end position="686"/>
    </location>
</feature>
<dbReference type="Pfam" id="PF00933">
    <property type="entry name" value="Glyco_hydro_3"/>
    <property type="match status" value="1"/>
</dbReference>
<dbReference type="Pfam" id="PF01915">
    <property type="entry name" value="Glyco_hydro_3_C"/>
    <property type="match status" value="1"/>
</dbReference>
<feature type="coiled-coil region" evidence="4">
    <location>
        <begin position="1"/>
        <end position="28"/>
    </location>
</feature>
<evidence type="ECO:0000313" key="7">
    <source>
        <dbReference type="Proteomes" id="UP000822142"/>
    </source>
</evidence>
<dbReference type="InterPro" id="IPR036881">
    <property type="entry name" value="Glyco_hydro_3_C_sf"/>
</dbReference>
<dbReference type="InterPro" id="IPR044993">
    <property type="entry name" value="BXL"/>
</dbReference>
<evidence type="ECO:0000259" key="5">
    <source>
        <dbReference type="SMART" id="SM01217"/>
    </source>
</evidence>
<dbReference type="SUPFAM" id="SSF51445">
    <property type="entry name" value="(Trans)glycosidases"/>
    <property type="match status" value="1"/>
</dbReference>
<protein>
    <submittedName>
        <fullName evidence="6">Glycoside hydrolase family 3 protein</fullName>
    </submittedName>
</protein>
<dbReference type="InterPro" id="IPR002772">
    <property type="entry name" value="Glyco_hydro_3_C"/>
</dbReference>